<reference evidence="3 4" key="1">
    <citation type="submission" date="2019-02" db="EMBL/GenBank/DDBJ databases">
        <title>Deep-cultivation of Planctomycetes and their phenomic and genomic characterization uncovers novel biology.</title>
        <authorList>
            <person name="Wiegand S."/>
            <person name="Jogler M."/>
            <person name="Boedeker C."/>
            <person name="Pinto D."/>
            <person name="Vollmers J."/>
            <person name="Rivas-Marin E."/>
            <person name="Kohn T."/>
            <person name="Peeters S.H."/>
            <person name="Heuer A."/>
            <person name="Rast P."/>
            <person name="Oberbeckmann S."/>
            <person name="Bunk B."/>
            <person name="Jeske O."/>
            <person name="Meyerdierks A."/>
            <person name="Storesund J.E."/>
            <person name="Kallscheuer N."/>
            <person name="Luecker S."/>
            <person name="Lage O.M."/>
            <person name="Pohl T."/>
            <person name="Merkel B.J."/>
            <person name="Hornburger P."/>
            <person name="Mueller R.-W."/>
            <person name="Bruemmer F."/>
            <person name="Labrenz M."/>
            <person name="Spormann A.M."/>
            <person name="Op den Camp H."/>
            <person name="Overmann J."/>
            <person name="Amann R."/>
            <person name="Jetten M.S.M."/>
            <person name="Mascher T."/>
            <person name="Medema M.H."/>
            <person name="Devos D.P."/>
            <person name="Kaster A.-K."/>
            <person name="Ovreas L."/>
            <person name="Rohde M."/>
            <person name="Galperin M.Y."/>
            <person name="Jogler C."/>
        </authorList>
    </citation>
    <scope>NUCLEOTIDE SEQUENCE [LARGE SCALE GENOMIC DNA]</scope>
    <source>
        <strain evidence="3 4">Pla110</strain>
    </source>
</reference>
<organism evidence="3 4">
    <name type="scientific">Polystyrenella longa</name>
    <dbReference type="NCBI Taxonomy" id="2528007"/>
    <lineage>
        <taxon>Bacteria</taxon>
        <taxon>Pseudomonadati</taxon>
        <taxon>Planctomycetota</taxon>
        <taxon>Planctomycetia</taxon>
        <taxon>Planctomycetales</taxon>
        <taxon>Planctomycetaceae</taxon>
        <taxon>Polystyrenella</taxon>
    </lineage>
</organism>
<evidence type="ECO:0000313" key="4">
    <source>
        <dbReference type="Proteomes" id="UP000317178"/>
    </source>
</evidence>
<evidence type="ECO:0000313" key="3">
    <source>
        <dbReference type="EMBL" id="QDU81826.1"/>
    </source>
</evidence>
<dbReference type="Proteomes" id="UP000317178">
    <property type="component" value="Chromosome"/>
</dbReference>
<proteinExistence type="predicted"/>
<sequence>MSSELDLLQSQIEEKDAIVDALTARLERAAEQLDRLHRLGVDRALINCATTPAPPLPPKKSNSKQEPIQEDLHRLIEQWDALQANNSFGRIEVQIGEVRDLIVHLSQTVREQQLMVPTMPVVVEPAITPQVQPSVSNESTETHPDFENGNVEIPDNLFQEEVSQQNPAEKFALDGDLSNWDSIKQSLMSGTGEVPPQASSPSMAGNDPAVPVEPQPSSISGDSASKEAAILQQMAALIPEGLKDIDLQNASHNEIAHALEERDEYISRLLNYITSVHKLDMNWEVIAQSPQAMQETLMSLQTQLETKLRLAEVSIAVERAKLGRDEMRIRQLEANAERILKRLGVDPSDPNSMNRGGQIEKPNGDPNLVGGADPAAGGNWRRLLGLGKEDEQG</sequence>
<feature type="coiled-coil region" evidence="1">
    <location>
        <begin position="5"/>
        <end position="39"/>
    </location>
</feature>
<dbReference type="AlphaFoldDB" id="A0A518CRG7"/>
<dbReference type="EMBL" id="CP036281">
    <property type="protein sequence ID" value="QDU81826.1"/>
    <property type="molecule type" value="Genomic_DNA"/>
</dbReference>
<name>A0A518CRG7_9PLAN</name>
<keyword evidence="1" id="KW-0175">Coiled coil</keyword>
<keyword evidence="4" id="KW-1185">Reference proteome</keyword>
<evidence type="ECO:0000256" key="2">
    <source>
        <dbReference type="SAM" id="MobiDB-lite"/>
    </source>
</evidence>
<dbReference type="KEGG" id="plon:Pla110_35770"/>
<evidence type="ECO:0000256" key="1">
    <source>
        <dbReference type="SAM" id="Coils"/>
    </source>
</evidence>
<accession>A0A518CRG7</accession>
<feature type="region of interest" description="Disordered" evidence="2">
    <location>
        <begin position="187"/>
        <end position="222"/>
    </location>
</feature>
<feature type="region of interest" description="Disordered" evidence="2">
    <location>
        <begin position="344"/>
        <end position="393"/>
    </location>
</feature>
<protein>
    <submittedName>
        <fullName evidence="3">Uncharacterized protein</fullName>
    </submittedName>
</protein>
<gene>
    <name evidence="3" type="ORF">Pla110_35770</name>
</gene>
<dbReference type="RefSeq" id="WP_144997499.1">
    <property type="nucleotide sequence ID" value="NZ_CP036281.1"/>
</dbReference>
<dbReference type="OrthoDB" id="242877at2"/>